<reference evidence="2" key="1">
    <citation type="journal article" date="2014" name="Int. J. Syst. Evol. Microbiol.">
        <title>Complete genome sequence of Corynebacterium casei LMG S-19264T (=DSM 44701T), isolated from a smear-ripened cheese.</title>
        <authorList>
            <consortium name="US DOE Joint Genome Institute (JGI-PGF)"/>
            <person name="Walter F."/>
            <person name="Albersmeier A."/>
            <person name="Kalinowski J."/>
            <person name="Ruckert C."/>
        </authorList>
    </citation>
    <scope>NUCLEOTIDE SEQUENCE</scope>
    <source>
        <strain evidence="2">CGMCC 4.7430</strain>
    </source>
</reference>
<dbReference type="SMART" id="SM01043">
    <property type="entry name" value="BTAD"/>
    <property type="match status" value="1"/>
</dbReference>
<comment type="caution">
    <text evidence="2">The sequence shown here is derived from an EMBL/GenBank/DDBJ whole genome shotgun (WGS) entry which is preliminary data.</text>
</comment>
<evidence type="ECO:0000313" key="3">
    <source>
        <dbReference type="Proteomes" id="UP000660745"/>
    </source>
</evidence>
<organism evidence="2 3">
    <name type="scientific">Nonomuraea glycinis</name>
    <dbReference type="NCBI Taxonomy" id="2047744"/>
    <lineage>
        <taxon>Bacteria</taxon>
        <taxon>Bacillati</taxon>
        <taxon>Actinomycetota</taxon>
        <taxon>Actinomycetes</taxon>
        <taxon>Streptosporangiales</taxon>
        <taxon>Streptosporangiaceae</taxon>
        <taxon>Nonomuraea</taxon>
    </lineage>
</organism>
<keyword evidence="3" id="KW-1185">Reference proteome</keyword>
<name>A0A918EA36_9ACTN</name>
<dbReference type="Proteomes" id="UP000660745">
    <property type="component" value="Unassembled WGS sequence"/>
</dbReference>
<dbReference type="SUPFAM" id="SSF52540">
    <property type="entry name" value="P-loop containing nucleoside triphosphate hydrolases"/>
    <property type="match status" value="1"/>
</dbReference>
<gene>
    <name evidence="2" type="ORF">GCM10012278_88500</name>
</gene>
<feature type="domain" description="Bacterial transcriptional activator" evidence="1">
    <location>
        <begin position="1"/>
        <end position="96"/>
    </location>
</feature>
<dbReference type="EMBL" id="BMNK01000027">
    <property type="protein sequence ID" value="GGP17980.1"/>
    <property type="molecule type" value="Genomic_DNA"/>
</dbReference>
<dbReference type="GO" id="GO:0043531">
    <property type="term" value="F:ADP binding"/>
    <property type="evidence" value="ECO:0007669"/>
    <property type="project" value="InterPro"/>
</dbReference>
<dbReference type="InterPro" id="IPR011990">
    <property type="entry name" value="TPR-like_helical_dom_sf"/>
</dbReference>
<reference evidence="2" key="2">
    <citation type="submission" date="2020-09" db="EMBL/GenBank/DDBJ databases">
        <authorList>
            <person name="Sun Q."/>
            <person name="Zhou Y."/>
        </authorList>
    </citation>
    <scope>NUCLEOTIDE SEQUENCE</scope>
    <source>
        <strain evidence="2">CGMCC 4.7430</strain>
    </source>
</reference>
<dbReference type="Pfam" id="PF00931">
    <property type="entry name" value="NB-ARC"/>
    <property type="match status" value="1"/>
</dbReference>
<dbReference type="AlphaFoldDB" id="A0A918EA36"/>
<dbReference type="Pfam" id="PF03704">
    <property type="entry name" value="BTAD"/>
    <property type="match status" value="1"/>
</dbReference>
<sequence>MAAFARIDREFLDAAVSAADLAVRLRRPSLVLAPLRLAARMSRFDEPVYAGLIIALAALGLRDEALSLFEEIRVRLSDDLGIAPGHDLQAAHRRVLTQSVPPAEAAVSLVHPARLPPGLPLFVGRAPERERLTTLLARMRADRGISISPLVVALDGMGGVGKSTLAAHFAHAIAGEFADGQLYLDLSGDRREEGGLTAADALSSLLYALGVPASNMPDTFDARVGTYRSLTAGKRFLLLLDNVQDAAQVRPLLPSAAGSLVVITSRRRLADLATFYGAHLLRVDVPDHAVARELLVRRLPAQAAGGTAHTAGRSTVDELVELCGRLPLALASLAARLIAHPTLSLDDAVAELRDGADRLGAFPGGQDLPDPRTAFSWSYRALSAEAARLFRLMSLALGPGVTAAACISLSGREPQSTRAALAELTEAALVTEDDTGCFSSHVLVKAYAEELLLAGESAMERDTATRRLLQHYLHSGFNAQMLLQPHRTPAVPPPPLPGVVPECPATYNAAIAWFACHQQVLVEAVRLAADLGYGIVPWQLALTMQRYLQRAGYFQEWTDVMQAALRAAWQEHDVVGEAHVLRGLAGARFCVGADVEALELLTAALSIYVERGMALEQGLVHSDLRRVHDAAGRDEAALRHGKRAVELYRLAGDCRMEIIGLWETGQDLARLGRPAESAEVLERAMSLALRLVSVQVDGEIQNDIAVDLVQLGRTAAAFDRLRHAEGAVMARPLSAEAGQERLGAASEQVGSTRG</sequence>
<dbReference type="InterPro" id="IPR005158">
    <property type="entry name" value="BTAD"/>
</dbReference>
<evidence type="ECO:0000313" key="2">
    <source>
        <dbReference type="EMBL" id="GGP17980.1"/>
    </source>
</evidence>
<dbReference type="PANTHER" id="PTHR47691:SF3">
    <property type="entry name" value="HTH-TYPE TRANSCRIPTIONAL REGULATOR RV0890C-RELATED"/>
    <property type="match status" value="1"/>
</dbReference>
<dbReference type="SUPFAM" id="SSF48452">
    <property type="entry name" value="TPR-like"/>
    <property type="match status" value="2"/>
</dbReference>
<dbReference type="InterPro" id="IPR027417">
    <property type="entry name" value="P-loop_NTPase"/>
</dbReference>
<dbReference type="InterPro" id="IPR002182">
    <property type="entry name" value="NB-ARC"/>
</dbReference>
<dbReference type="PANTHER" id="PTHR47691">
    <property type="entry name" value="REGULATOR-RELATED"/>
    <property type="match status" value="1"/>
</dbReference>
<evidence type="ECO:0000259" key="1">
    <source>
        <dbReference type="SMART" id="SM01043"/>
    </source>
</evidence>
<proteinExistence type="predicted"/>
<protein>
    <recommendedName>
        <fullName evidence="1">Bacterial transcriptional activator domain-containing protein</fullName>
    </recommendedName>
</protein>
<accession>A0A918EA36</accession>
<dbReference type="PRINTS" id="PR00364">
    <property type="entry name" value="DISEASERSIST"/>
</dbReference>
<dbReference type="Gene3D" id="3.40.50.300">
    <property type="entry name" value="P-loop containing nucleotide triphosphate hydrolases"/>
    <property type="match status" value="1"/>
</dbReference>
<dbReference type="Gene3D" id="1.25.40.10">
    <property type="entry name" value="Tetratricopeptide repeat domain"/>
    <property type="match status" value="2"/>
</dbReference>